<keyword evidence="6 9" id="KW-0067">ATP-binding</keyword>
<dbReference type="Pfam" id="PF00069">
    <property type="entry name" value="Pkinase"/>
    <property type="match status" value="1"/>
</dbReference>
<dbReference type="InterPro" id="IPR017441">
    <property type="entry name" value="Protein_kinase_ATP_BS"/>
</dbReference>
<dbReference type="PANTHER" id="PTHR47634:SF9">
    <property type="entry name" value="PROTEIN KINASE DOMAIN-CONTAINING PROTEIN-RELATED"/>
    <property type="match status" value="1"/>
</dbReference>
<dbReference type="EMBL" id="BPWL01000011">
    <property type="protein sequence ID" value="GJJ15346.1"/>
    <property type="molecule type" value="Genomic_DNA"/>
</dbReference>
<name>A0AAV5AL09_9AGAM</name>
<comment type="catalytic activity">
    <reaction evidence="8">
        <text>L-seryl-[protein] + ATP = O-phospho-L-seryl-[protein] + ADP + H(+)</text>
        <dbReference type="Rhea" id="RHEA:17989"/>
        <dbReference type="Rhea" id="RHEA-COMP:9863"/>
        <dbReference type="Rhea" id="RHEA-COMP:11604"/>
        <dbReference type="ChEBI" id="CHEBI:15378"/>
        <dbReference type="ChEBI" id="CHEBI:29999"/>
        <dbReference type="ChEBI" id="CHEBI:30616"/>
        <dbReference type="ChEBI" id="CHEBI:83421"/>
        <dbReference type="ChEBI" id="CHEBI:456216"/>
        <dbReference type="EC" id="2.7.11.1"/>
    </reaction>
</comment>
<keyword evidence="2" id="KW-0723">Serine/threonine-protein kinase</keyword>
<feature type="domain" description="Protein kinase" evidence="11">
    <location>
        <begin position="50"/>
        <end position="435"/>
    </location>
</feature>
<dbReference type="PROSITE" id="PS50011">
    <property type="entry name" value="PROTEIN_KINASE_DOM"/>
    <property type="match status" value="1"/>
</dbReference>
<dbReference type="SMART" id="SM00220">
    <property type="entry name" value="S_TKc"/>
    <property type="match status" value="1"/>
</dbReference>
<evidence type="ECO:0000256" key="9">
    <source>
        <dbReference type="PROSITE-ProRule" id="PRU10141"/>
    </source>
</evidence>
<dbReference type="InterPro" id="IPR051334">
    <property type="entry name" value="SRPK"/>
</dbReference>
<keyword evidence="3" id="KW-0808">Transferase</keyword>
<feature type="compositionally biased region" description="Acidic residues" evidence="10">
    <location>
        <begin position="364"/>
        <end position="381"/>
    </location>
</feature>
<dbReference type="GO" id="GO:0005524">
    <property type="term" value="F:ATP binding"/>
    <property type="evidence" value="ECO:0007669"/>
    <property type="project" value="UniProtKB-UniRule"/>
</dbReference>
<evidence type="ECO:0000256" key="7">
    <source>
        <dbReference type="ARBA" id="ARBA00047899"/>
    </source>
</evidence>
<dbReference type="GO" id="GO:0050684">
    <property type="term" value="P:regulation of mRNA processing"/>
    <property type="evidence" value="ECO:0007669"/>
    <property type="project" value="TreeGrafter"/>
</dbReference>
<dbReference type="AlphaFoldDB" id="A0AAV5AL09"/>
<evidence type="ECO:0000313" key="12">
    <source>
        <dbReference type="EMBL" id="GJJ15346.1"/>
    </source>
</evidence>
<feature type="binding site" evidence="9">
    <location>
        <position position="79"/>
    </location>
    <ligand>
        <name>ATP</name>
        <dbReference type="ChEBI" id="CHEBI:30616"/>
    </ligand>
</feature>
<evidence type="ECO:0000256" key="3">
    <source>
        <dbReference type="ARBA" id="ARBA00022679"/>
    </source>
</evidence>
<comment type="caution">
    <text evidence="12">The sequence shown here is derived from an EMBL/GenBank/DDBJ whole genome shotgun (WGS) entry which is preliminary data.</text>
</comment>
<dbReference type="PANTHER" id="PTHR47634">
    <property type="entry name" value="PROTEIN KINASE DOMAIN-CONTAINING PROTEIN-RELATED"/>
    <property type="match status" value="1"/>
</dbReference>
<feature type="region of interest" description="Disordered" evidence="10">
    <location>
        <begin position="363"/>
        <end position="387"/>
    </location>
</feature>
<evidence type="ECO:0000256" key="10">
    <source>
        <dbReference type="SAM" id="MobiDB-lite"/>
    </source>
</evidence>
<keyword evidence="5" id="KW-0418">Kinase</keyword>
<dbReference type="InterPro" id="IPR011009">
    <property type="entry name" value="Kinase-like_dom_sf"/>
</dbReference>
<proteinExistence type="predicted"/>
<comment type="catalytic activity">
    <reaction evidence="7">
        <text>L-threonyl-[protein] + ATP = O-phospho-L-threonyl-[protein] + ADP + H(+)</text>
        <dbReference type="Rhea" id="RHEA:46608"/>
        <dbReference type="Rhea" id="RHEA-COMP:11060"/>
        <dbReference type="Rhea" id="RHEA-COMP:11605"/>
        <dbReference type="ChEBI" id="CHEBI:15378"/>
        <dbReference type="ChEBI" id="CHEBI:30013"/>
        <dbReference type="ChEBI" id="CHEBI:30616"/>
        <dbReference type="ChEBI" id="CHEBI:61977"/>
        <dbReference type="ChEBI" id="CHEBI:456216"/>
        <dbReference type="EC" id="2.7.11.1"/>
    </reaction>
</comment>
<evidence type="ECO:0000313" key="13">
    <source>
        <dbReference type="Proteomes" id="UP001050691"/>
    </source>
</evidence>
<evidence type="ECO:0000256" key="2">
    <source>
        <dbReference type="ARBA" id="ARBA00022527"/>
    </source>
</evidence>
<gene>
    <name evidence="12" type="ORF">Clacol_009622</name>
</gene>
<dbReference type="InterPro" id="IPR000719">
    <property type="entry name" value="Prot_kinase_dom"/>
</dbReference>
<keyword evidence="4 9" id="KW-0547">Nucleotide-binding</keyword>
<sequence length="438" mass="49257">MSLSPVTPDAEGGMRLVMEAITLPCEWAEKYRPGGYHPVHLGDEFNNGAYTIIRKLGHGSFSTVWLAADSLNKRYVALKIMMAKESATDTELEMIQFLFQKASSDPRSEHIITPLDTFVHEGPNGKHRCLVFEAMGPSATVMLDELPGNKPGYYDQRRSRYPKLMAKTILVHTLRGLAFLHGNNIVHGDVQPGNILFTIKDISDIDDTIPNTVAPVFRRDGKVDRWAPKKVYLEQTLHKYVPLGPNVKVKISDLGCGKILAFWFGNPPSKPGMPTALRAPELILGRPLTAAIDIWAFGCLMFEFLTATSLFEATTFGWDEQQRNDADDDMLIQFYKVIGKLPDSIIYARPRANKWYDPVSGELLDSDEKEDEEDDYPDDGIPDTYTPLESRFEQTRLSTIDDAESTVICSIIRQVLNYSPEARPSASDLLEHPWFTLE</sequence>
<protein>
    <recommendedName>
        <fullName evidence="1">non-specific serine/threonine protein kinase</fullName>
        <ecNumber evidence="1">2.7.11.1</ecNumber>
    </recommendedName>
</protein>
<dbReference type="EC" id="2.7.11.1" evidence="1"/>
<keyword evidence="13" id="KW-1185">Reference proteome</keyword>
<dbReference type="SUPFAM" id="SSF56112">
    <property type="entry name" value="Protein kinase-like (PK-like)"/>
    <property type="match status" value="1"/>
</dbReference>
<evidence type="ECO:0000256" key="1">
    <source>
        <dbReference type="ARBA" id="ARBA00012513"/>
    </source>
</evidence>
<dbReference type="PROSITE" id="PS00107">
    <property type="entry name" value="PROTEIN_KINASE_ATP"/>
    <property type="match status" value="1"/>
</dbReference>
<dbReference type="GO" id="GO:0000245">
    <property type="term" value="P:spliceosomal complex assembly"/>
    <property type="evidence" value="ECO:0007669"/>
    <property type="project" value="TreeGrafter"/>
</dbReference>
<dbReference type="Gene3D" id="3.30.200.20">
    <property type="entry name" value="Phosphorylase Kinase, domain 1"/>
    <property type="match status" value="1"/>
</dbReference>
<dbReference type="Proteomes" id="UP001050691">
    <property type="component" value="Unassembled WGS sequence"/>
</dbReference>
<accession>A0AAV5AL09</accession>
<reference evidence="12" key="1">
    <citation type="submission" date="2021-10" db="EMBL/GenBank/DDBJ databases">
        <title>De novo Genome Assembly of Clathrus columnatus (Basidiomycota, Fungi) Using Illumina and Nanopore Sequence Data.</title>
        <authorList>
            <person name="Ogiso-Tanaka E."/>
            <person name="Itagaki H."/>
            <person name="Hosoya T."/>
            <person name="Hosaka K."/>
        </authorList>
    </citation>
    <scope>NUCLEOTIDE SEQUENCE</scope>
    <source>
        <strain evidence="12">MO-923</strain>
    </source>
</reference>
<evidence type="ECO:0000256" key="5">
    <source>
        <dbReference type="ARBA" id="ARBA00022777"/>
    </source>
</evidence>
<dbReference type="GO" id="GO:0004674">
    <property type="term" value="F:protein serine/threonine kinase activity"/>
    <property type="evidence" value="ECO:0007669"/>
    <property type="project" value="UniProtKB-KW"/>
</dbReference>
<evidence type="ECO:0000259" key="11">
    <source>
        <dbReference type="PROSITE" id="PS50011"/>
    </source>
</evidence>
<organism evidence="12 13">
    <name type="scientific">Clathrus columnatus</name>
    <dbReference type="NCBI Taxonomy" id="1419009"/>
    <lineage>
        <taxon>Eukaryota</taxon>
        <taxon>Fungi</taxon>
        <taxon>Dikarya</taxon>
        <taxon>Basidiomycota</taxon>
        <taxon>Agaricomycotina</taxon>
        <taxon>Agaricomycetes</taxon>
        <taxon>Phallomycetidae</taxon>
        <taxon>Phallales</taxon>
        <taxon>Clathraceae</taxon>
        <taxon>Clathrus</taxon>
    </lineage>
</organism>
<evidence type="ECO:0000256" key="8">
    <source>
        <dbReference type="ARBA" id="ARBA00048679"/>
    </source>
</evidence>
<evidence type="ECO:0000256" key="6">
    <source>
        <dbReference type="ARBA" id="ARBA00022840"/>
    </source>
</evidence>
<dbReference type="Gene3D" id="1.10.510.10">
    <property type="entry name" value="Transferase(Phosphotransferase) domain 1"/>
    <property type="match status" value="1"/>
</dbReference>
<evidence type="ECO:0000256" key="4">
    <source>
        <dbReference type="ARBA" id="ARBA00022741"/>
    </source>
</evidence>